<reference evidence="3 4" key="1">
    <citation type="journal article" date="2018" name="G3 (Bethesda)">
        <title>Phylogenetic and Phylogenomic Definition of Rhizopus Species.</title>
        <authorList>
            <person name="Gryganskyi A.P."/>
            <person name="Golan J."/>
            <person name="Dolatabadi S."/>
            <person name="Mondo S."/>
            <person name="Robb S."/>
            <person name="Idnurm A."/>
            <person name="Muszewska A."/>
            <person name="Steczkiewicz K."/>
            <person name="Masonjones S."/>
            <person name="Liao H.L."/>
            <person name="Gajdeczka M.T."/>
            <person name="Anike F."/>
            <person name="Vuek A."/>
            <person name="Anishchenko I.M."/>
            <person name="Voigt K."/>
            <person name="de Hoog G.S."/>
            <person name="Smith M.E."/>
            <person name="Heitman J."/>
            <person name="Vilgalys R."/>
            <person name="Stajich J.E."/>
        </authorList>
    </citation>
    <scope>NUCLEOTIDE SEQUENCE [LARGE SCALE GENOMIC DNA]</scope>
    <source>
        <strain evidence="3 4">LSU 92-RS-03</strain>
    </source>
</reference>
<dbReference type="EMBL" id="PJQM01005881">
    <property type="protein sequence ID" value="RCH80665.1"/>
    <property type="molecule type" value="Genomic_DNA"/>
</dbReference>
<feature type="domain" description="eIF3h C-terminal" evidence="2">
    <location>
        <begin position="1"/>
        <end position="68"/>
    </location>
</feature>
<dbReference type="Proteomes" id="UP000253551">
    <property type="component" value="Unassembled WGS sequence"/>
</dbReference>
<feature type="region of interest" description="Disordered" evidence="1">
    <location>
        <begin position="1"/>
        <end position="22"/>
    </location>
</feature>
<dbReference type="STRING" id="4846.A0A367ISJ4"/>
<dbReference type="GO" id="GO:0003743">
    <property type="term" value="F:translation initiation factor activity"/>
    <property type="evidence" value="ECO:0007669"/>
    <property type="project" value="UniProtKB-KW"/>
</dbReference>
<feature type="compositionally biased region" description="Basic and acidic residues" evidence="1">
    <location>
        <begin position="1"/>
        <end position="10"/>
    </location>
</feature>
<proteinExistence type="predicted"/>
<keyword evidence="4" id="KW-1185">Reference proteome</keyword>
<dbReference type="OrthoDB" id="10265695at2759"/>
<name>A0A367ISJ4_RHIST</name>
<sequence>KQENAERAQKGQEPLPEDEVNTLFKLPPEPSRLDSMILNAQMHNFTKQLNQFAGPSLTRLYSIQELQK</sequence>
<evidence type="ECO:0000256" key="1">
    <source>
        <dbReference type="SAM" id="MobiDB-lite"/>
    </source>
</evidence>
<protein>
    <submittedName>
        <fullName evidence="3">Eukaryotic translation initiation factor 3 subunit H</fullName>
    </submittedName>
</protein>
<dbReference type="Pfam" id="PF19445">
    <property type="entry name" value="eIF3h_C"/>
    <property type="match status" value="1"/>
</dbReference>
<feature type="non-terminal residue" evidence="3">
    <location>
        <position position="1"/>
    </location>
</feature>
<accession>A0A367ISJ4</accession>
<keyword evidence="3" id="KW-0396">Initiation factor</keyword>
<evidence type="ECO:0000313" key="4">
    <source>
        <dbReference type="Proteomes" id="UP000253551"/>
    </source>
</evidence>
<dbReference type="AlphaFoldDB" id="A0A367ISJ4"/>
<organism evidence="3 4">
    <name type="scientific">Rhizopus stolonifer</name>
    <name type="common">Rhizopus nigricans</name>
    <dbReference type="NCBI Taxonomy" id="4846"/>
    <lineage>
        <taxon>Eukaryota</taxon>
        <taxon>Fungi</taxon>
        <taxon>Fungi incertae sedis</taxon>
        <taxon>Mucoromycota</taxon>
        <taxon>Mucoromycotina</taxon>
        <taxon>Mucoromycetes</taxon>
        <taxon>Mucorales</taxon>
        <taxon>Mucorineae</taxon>
        <taxon>Rhizopodaceae</taxon>
        <taxon>Rhizopus</taxon>
    </lineage>
</organism>
<dbReference type="InterPro" id="IPR045810">
    <property type="entry name" value="eIF3h_C"/>
</dbReference>
<evidence type="ECO:0000259" key="2">
    <source>
        <dbReference type="Pfam" id="PF19445"/>
    </source>
</evidence>
<gene>
    <name evidence="3" type="primary">TIF3H1</name>
    <name evidence="3" type="ORF">CU098_001579</name>
</gene>
<comment type="caution">
    <text evidence="3">The sequence shown here is derived from an EMBL/GenBank/DDBJ whole genome shotgun (WGS) entry which is preliminary data.</text>
</comment>
<evidence type="ECO:0000313" key="3">
    <source>
        <dbReference type="EMBL" id="RCH80665.1"/>
    </source>
</evidence>
<keyword evidence="3" id="KW-0648">Protein biosynthesis</keyword>